<dbReference type="EMBL" id="AMQM01001745">
    <property type="status" value="NOT_ANNOTATED_CDS"/>
    <property type="molecule type" value="Genomic_DNA"/>
</dbReference>
<dbReference type="KEGG" id="hro:HELRODRAFT_189517"/>
<feature type="domain" description="6-phosphofructo-2-kinase" evidence="4">
    <location>
        <begin position="85"/>
        <end position="163"/>
    </location>
</feature>
<dbReference type="AlphaFoldDB" id="T1FR44"/>
<reference evidence="5 7" key="2">
    <citation type="journal article" date="2013" name="Nature">
        <title>Insights into bilaterian evolution from three spiralian genomes.</title>
        <authorList>
            <person name="Simakov O."/>
            <person name="Marletaz F."/>
            <person name="Cho S.J."/>
            <person name="Edsinger-Gonzales E."/>
            <person name="Havlak P."/>
            <person name="Hellsten U."/>
            <person name="Kuo D.H."/>
            <person name="Larsson T."/>
            <person name="Lv J."/>
            <person name="Arendt D."/>
            <person name="Savage R."/>
            <person name="Osoegawa K."/>
            <person name="de Jong P."/>
            <person name="Grimwood J."/>
            <person name="Chapman J.A."/>
            <person name="Shapiro H."/>
            <person name="Aerts A."/>
            <person name="Otillar R.P."/>
            <person name="Terry A.Y."/>
            <person name="Boore J.L."/>
            <person name="Grigoriev I.V."/>
            <person name="Lindberg D.R."/>
            <person name="Seaver E.C."/>
            <person name="Weisblat D.A."/>
            <person name="Putnam N.H."/>
            <person name="Rokhsar D.S."/>
        </authorList>
    </citation>
    <scope>NUCLEOTIDE SEQUENCE</scope>
</reference>
<dbReference type="Pfam" id="PF00300">
    <property type="entry name" value="His_Phos_1"/>
    <property type="match status" value="1"/>
</dbReference>
<dbReference type="RefSeq" id="XP_009028917.1">
    <property type="nucleotide sequence ID" value="XM_009030669.1"/>
</dbReference>
<evidence type="ECO:0000256" key="1">
    <source>
        <dbReference type="ARBA" id="ARBA00008408"/>
    </source>
</evidence>
<dbReference type="Proteomes" id="UP000015101">
    <property type="component" value="Unassembled WGS sequence"/>
</dbReference>
<dbReference type="CTD" id="20211291"/>
<dbReference type="PANTHER" id="PTHR10606:SF44">
    <property type="entry name" value="6-PHOSPHOFRUCTO 2-KINASE_FRUCTOSE 2,6-BISPHOSPHATASE LONG FORM"/>
    <property type="match status" value="1"/>
</dbReference>
<dbReference type="PRINTS" id="PR00991">
    <property type="entry name" value="6PFRUCTKNASE"/>
</dbReference>
<dbReference type="PANTHER" id="PTHR10606">
    <property type="entry name" value="6-PHOSPHOFRUCTO-2-KINASE/FRUCTOSE-2,6-BISPHOSPHATASE"/>
    <property type="match status" value="1"/>
</dbReference>
<dbReference type="GO" id="GO:0006000">
    <property type="term" value="P:fructose metabolic process"/>
    <property type="evidence" value="ECO:0007669"/>
    <property type="project" value="InterPro"/>
</dbReference>
<dbReference type="InterPro" id="IPR001345">
    <property type="entry name" value="PG/BPGM_mutase_AS"/>
</dbReference>
<dbReference type="CDD" id="cd07067">
    <property type="entry name" value="HP_PGM_like"/>
    <property type="match status" value="1"/>
</dbReference>
<dbReference type="GeneID" id="20211291"/>
<gene>
    <name evidence="6" type="primary">20211291</name>
    <name evidence="5" type="ORF">HELRODRAFT_189517</name>
</gene>
<keyword evidence="3" id="KW-0067">ATP-binding</keyword>
<dbReference type="EMBL" id="KB097639">
    <property type="protein sequence ID" value="ESN92590.1"/>
    <property type="molecule type" value="Genomic_DNA"/>
</dbReference>
<dbReference type="InterPro" id="IPR013079">
    <property type="entry name" value="6Phosfructo_kin"/>
</dbReference>
<dbReference type="Gene3D" id="3.40.50.1240">
    <property type="entry name" value="Phosphoglycerate mutase-like"/>
    <property type="match status" value="1"/>
</dbReference>
<protein>
    <recommendedName>
        <fullName evidence="4">6-phosphofructo-2-kinase domain-containing protein</fullName>
    </recommendedName>
</protein>
<organism evidence="6 7">
    <name type="scientific">Helobdella robusta</name>
    <name type="common">Californian leech</name>
    <dbReference type="NCBI Taxonomy" id="6412"/>
    <lineage>
        <taxon>Eukaryota</taxon>
        <taxon>Metazoa</taxon>
        <taxon>Spiralia</taxon>
        <taxon>Lophotrochozoa</taxon>
        <taxon>Annelida</taxon>
        <taxon>Clitellata</taxon>
        <taxon>Hirudinea</taxon>
        <taxon>Rhynchobdellida</taxon>
        <taxon>Glossiphoniidae</taxon>
        <taxon>Helobdella</taxon>
    </lineage>
</organism>
<dbReference type="FunFam" id="3.40.50.1240:FF:000113">
    <property type="entry name" value="6-phosphofructo-2-kinase/fructose-2,6-biphosphatase 3"/>
    <property type="match status" value="1"/>
</dbReference>
<dbReference type="Gene3D" id="3.40.50.300">
    <property type="entry name" value="P-loop containing nucleotide triphosphate hydrolases"/>
    <property type="match status" value="2"/>
</dbReference>
<proteinExistence type="inferred from homology"/>
<evidence type="ECO:0000313" key="7">
    <source>
        <dbReference type="Proteomes" id="UP000015101"/>
    </source>
</evidence>
<dbReference type="STRING" id="6412.T1FR44"/>
<dbReference type="SUPFAM" id="SSF53254">
    <property type="entry name" value="Phosphoglycerate mutase-like"/>
    <property type="match status" value="1"/>
</dbReference>
<dbReference type="EnsemblMetazoa" id="HelroT189517">
    <property type="protein sequence ID" value="HelroP189517"/>
    <property type="gene ID" value="HelroG189517"/>
</dbReference>
<dbReference type="InterPro" id="IPR003094">
    <property type="entry name" value="6Pfruct_kin"/>
</dbReference>
<dbReference type="InterPro" id="IPR013078">
    <property type="entry name" value="His_Pase_superF_clade-1"/>
</dbReference>
<evidence type="ECO:0000256" key="2">
    <source>
        <dbReference type="ARBA" id="ARBA00022741"/>
    </source>
</evidence>
<dbReference type="InParanoid" id="T1FR44"/>
<dbReference type="EMBL" id="AMQM01001747">
    <property type="status" value="NOT_ANNOTATED_CDS"/>
    <property type="molecule type" value="Genomic_DNA"/>
</dbReference>
<dbReference type="InterPro" id="IPR027417">
    <property type="entry name" value="P-loop_NTPase"/>
</dbReference>
<dbReference type="eggNOG" id="KOG0234">
    <property type="taxonomic scope" value="Eukaryota"/>
</dbReference>
<dbReference type="HOGENOM" id="CLU_1082898_0_0_1"/>
<evidence type="ECO:0000313" key="6">
    <source>
        <dbReference type="EnsemblMetazoa" id="HelroP189517"/>
    </source>
</evidence>
<sequence>MHCSKAKMMDISSINVAPLAIVMVGLPARGKTYIAKKLTRYLNWVGFDTKVFNVGEYRREAVSQTMSNADFFNPNNADARTIREEVKVSSPDYQNTNKEEAIEDFKRRISHYESQYEPLDDNLDRHLSFIKIFNQGEKYLANRVQGHIESRVVYYLMNIHVLPRTIYITRHGEAEMNISGQIGNDCDLTEQGHQFAHHLGNFIAKEMGSRKKLRVWTSMMRQTIQTAVQVDGFVEHWKALNEIDAVRLLFYWVFLFR</sequence>
<dbReference type="GO" id="GO:0005524">
    <property type="term" value="F:ATP binding"/>
    <property type="evidence" value="ECO:0007669"/>
    <property type="project" value="UniProtKB-KW"/>
</dbReference>
<dbReference type="FunFam" id="3.40.50.300:FF:003779">
    <property type="entry name" value="6-phosphofructo 2-kinase/fructose 2,6-bisphosphatase short form"/>
    <property type="match status" value="1"/>
</dbReference>
<evidence type="ECO:0000259" key="4">
    <source>
        <dbReference type="Pfam" id="PF01591"/>
    </source>
</evidence>
<dbReference type="GO" id="GO:0006003">
    <property type="term" value="P:fructose 2,6-bisphosphate metabolic process"/>
    <property type="evidence" value="ECO:0007669"/>
    <property type="project" value="InterPro"/>
</dbReference>
<dbReference type="PROSITE" id="PS00175">
    <property type="entry name" value="PG_MUTASE"/>
    <property type="match status" value="1"/>
</dbReference>
<keyword evidence="7" id="KW-1185">Reference proteome</keyword>
<accession>T1FR44</accession>
<evidence type="ECO:0000313" key="5">
    <source>
        <dbReference type="EMBL" id="ESN92590.1"/>
    </source>
</evidence>
<evidence type="ECO:0000256" key="3">
    <source>
        <dbReference type="ARBA" id="ARBA00022840"/>
    </source>
</evidence>
<dbReference type="GO" id="GO:0003873">
    <property type="term" value="F:6-phosphofructo-2-kinase activity"/>
    <property type="evidence" value="ECO:0007669"/>
    <property type="project" value="InterPro"/>
</dbReference>
<dbReference type="SUPFAM" id="SSF52540">
    <property type="entry name" value="P-loop containing nucleoside triphosphate hydrolases"/>
    <property type="match status" value="1"/>
</dbReference>
<dbReference type="PIRSF" id="PIRSF000709">
    <property type="entry name" value="6PFK_2-Ptase"/>
    <property type="match status" value="1"/>
</dbReference>
<dbReference type="InterPro" id="IPR029033">
    <property type="entry name" value="His_PPase_superfam"/>
</dbReference>
<reference evidence="6" key="3">
    <citation type="submission" date="2015-06" db="UniProtKB">
        <authorList>
            <consortium name="EnsemblMetazoa"/>
        </authorList>
    </citation>
    <scope>IDENTIFICATION</scope>
</reference>
<name>T1FR44_HELRO</name>
<dbReference type="EMBL" id="AMQM01001746">
    <property type="status" value="NOT_ANNOTATED_CDS"/>
    <property type="molecule type" value="Genomic_DNA"/>
</dbReference>
<dbReference type="OrthoDB" id="267323at2759"/>
<dbReference type="Pfam" id="PF01591">
    <property type="entry name" value="6PF2K"/>
    <property type="match status" value="1"/>
</dbReference>
<keyword evidence="2" id="KW-0547">Nucleotide-binding</keyword>
<comment type="similarity">
    <text evidence="1">In the C-terminal section; belongs to the phosphoglycerate mutase family.</text>
</comment>
<dbReference type="OMA" id="AKMMDIS"/>
<reference evidence="7" key="1">
    <citation type="submission" date="2012-12" db="EMBL/GenBank/DDBJ databases">
        <authorList>
            <person name="Hellsten U."/>
            <person name="Grimwood J."/>
            <person name="Chapman J.A."/>
            <person name="Shapiro H."/>
            <person name="Aerts A."/>
            <person name="Otillar R.P."/>
            <person name="Terry A.Y."/>
            <person name="Boore J.L."/>
            <person name="Simakov O."/>
            <person name="Marletaz F."/>
            <person name="Cho S.-J."/>
            <person name="Edsinger-Gonzales E."/>
            <person name="Havlak P."/>
            <person name="Kuo D.-H."/>
            <person name="Larsson T."/>
            <person name="Lv J."/>
            <person name="Arendt D."/>
            <person name="Savage R."/>
            <person name="Osoegawa K."/>
            <person name="de Jong P."/>
            <person name="Lindberg D.R."/>
            <person name="Seaver E.C."/>
            <person name="Weisblat D.A."/>
            <person name="Putnam N.H."/>
            <person name="Grigoriev I.V."/>
            <person name="Rokhsar D.S."/>
        </authorList>
    </citation>
    <scope>NUCLEOTIDE SEQUENCE</scope>
</reference>